<dbReference type="AlphaFoldDB" id="A0ABD2WQL4"/>
<evidence type="ECO:0000256" key="13">
    <source>
        <dbReference type="ARBA" id="ARBA00037785"/>
    </source>
</evidence>
<feature type="disulfide bond" evidence="16">
    <location>
        <begin position="200"/>
        <end position="208"/>
    </location>
</feature>
<evidence type="ECO:0000256" key="8">
    <source>
        <dbReference type="ARBA" id="ARBA00023053"/>
    </source>
</evidence>
<sequence>MNLFIARPRVLPSIFFDDTFIGNLGRIINSGGLVNHGFTNDDNHGSSRSSISQSDSTKIPMETKTITENTSTKPEQQNERIQWGNDREFLLSCISMSIGLGNVWRFPATAYANGGGAFLIPYIIILTVVGRPYYLLEMVLGQFSSKSTIKIWDMVPAFRGIGFVQFFILVALSSYYCSLMALTLFYLINSFQTELPWSKCRPEWGPNCLDSLRRSLNATVAYPTNVAQYSSAELYFFKEVLREKDNIDEGIGMPDWRLALCLAASWLVVFLVVVRGIKSSGKAAYFLASFPYIVMLGLLIRAVTLDGAGEGILYFVRPQWDKLKDPSVWYAAVSQCFFSLTICFGAIVMFSSHNRFEHNVYRDAQIVTTLDMFTSFFSGLIIFGILGNLAHELNTDIDRVVRGGTGLAFISYPDAIAKFTWMPQFFAVIFFVMLFVLGIGSAAGLASSVIAIIHDFKPQWKMIHVSSGVVISEFLIGLIYVTPGGQFMVTFVDYYITSFVAFVPAIFILIGVCYVYGLNNFLDDMEFMLKRRLGWYWRFCWYFLTPAIITGVFIYSVVNLKLLTYNGILYPDFAYVIGWILFSFALLQIPLWLVVSVIKKRHEFSFPEILKRTFDSSKNWGPDMNDIKIRWFEFRRDKKKTRSG</sequence>
<feature type="transmembrane region" description="Helical" evidence="18">
    <location>
        <begin position="256"/>
        <end position="277"/>
    </location>
</feature>
<gene>
    <name evidence="19" type="ORF">TKK_010801</name>
</gene>
<dbReference type="PROSITE" id="PS50267">
    <property type="entry name" value="NA_NEUROTRAN_SYMP_3"/>
    <property type="match status" value="1"/>
</dbReference>
<feature type="transmembrane region" description="Helical" evidence="18">
    <location>
        <begin position="370"/>
        <end position="390"/>
    </location>
</feature>
<evidence type="ECO:0000256" key="6">
    <source>
        <dbReference type="ARBA" id="ARBA00022970"/>
    </source>
</evidence>
<evidence type="ECO:0000256" key="2">
    <source>
        <dbReference type="ARBA" id="ARBA00006459"/>
    </source>
</evidence>
<keyword evidence="7 18" id="KW-1133">Transmembrane helix</keyword>
<dbReference type="InterPro" id="IPR037272">
    <property type="entry name" value="SNS_sf"/>
</dbReference>
<feature type="compositionally biased region" description="Polar residues" evidence="17">
    <location>
        <begin position="64"/>
        <end position="75"/>
    </location>
</feature>
<evidence type="ECO:0000256" key="16">
    <source>
        <dbReference type="PIRSR" id="PIRSR600175-2"/>
    </source>
</evidence>
<feature type="binding site" evidence="15">
    <location>
        <position position="339"/>
    </location>
    <ligand>
        <name>Na(+)</name>
        <dbReference type="ChEBI" id="CHEBI:29101"/>
        <label>1</label>
    </ligand>
</feature>
<keyword evidence="15" id="KW-0479">Metal-binding</keyword>
<evidence type="ECO:0000256" key="5">
    <source>
        <dbReference type="ARBA" id="ARBA00022847"/>
    </source>
</evidence>
<dbReference type="PANTHER" id="PTHR11616:SF321">
    <property type="entry name" value="SODIUM-DEPENDENT NUTRIENT AMINO ACID TRANSPORTER 1-RELATED"/>
    <property type="match status" value="1"/>
</dbReference>
<accession>A0ABD2WQL4</accession>
<keyword evidence="8 15" id="KW-0915">Sodium</keyword>
<dbReference type="EMBL" id="JBJJXI010000085">
    <property type="protein sequence ID" value="KAL3395199.1"/>
    <property type="molecule type" value="Genomic_DNA"/>
</dbReference>
<evidence type="ECO:0000313" key="19">
    <source>
        <dbReference type="EMBL" id="KAL3395199.1"/>
    </source>
</evidence>
<dbReference type="GO" id="GO:0006865">
    <property type="term" value="P:amino acid transport"/>
    <property type="evidence" value="ECO:0007669"/>
    <property type="project" value="UniProtKB-KW"/>
</dbReference>
<feature type="region of interest" description="Disordered" evidence="17">
    <location>
        <begin position="39"/>
        <end position="78"/>
    </location>
</feature>
<reference evidence="19 20" key="1">
    <citation type="journal article" date="2024" name="bioRxiv">
        <title>A reference genome for Trichogramma kaykai: A tiny desert-dwelling parasitoid wasp with competing sex-ratio distorters.</title>
        <authorList>
            <person name="Culotta J."/>
            <person name="Lindsey A.R."/>
        </authorList>
    </citation>
    <scope>NUCLEOTIDE SEQUENCE [LARGE SCALE GENOMIC DNA]</scope>
    <source>
        <strain evidence="19 20">KSX58</strain>
    </source>
</reference>
<keyword evidence="5" id="KW-0769">Symport</keyword>
<feature type="transmembrane region" description="Helical" evidence="18">
    <location>
        <begin position="539"/>
        <end position="558"/>
    </location>
</feature>
<comment type="similarity">
    <text evidence="2">Belongs to the sodium:neurotransmitter symporter (SNF) (TC 2.A.22) family.</text>
</comment>
<evidence type="ECO:0000256" key="14">
    <source>
        <dbReference type="ARBA" id="ARBA00040215"/>
    </source>
</evidence>
<dbReference type="PANTHER" id="PTHR11616">
    <property type="entry name" value="SODIUM/CHLORIDE DEPENDENT TRANSPORTER"/>
    <property type="match status" value="1"/>
</dbReference>
<keyword evidence="20" id="KW-1185">Reference proteome</keyword>
<feature type="binding site" evidence="15">
    <location>
        <position position="441"/>
    </location>
    <ligand>
        <name>Na(+)</name>
        <dbReference type="ChEBI" id="CHEBI:29101"/>
        <label>1</label>
    </ligand>
</feature>
<keyword evidence="11" id="KW-0325">Glycoprotein</keyword>
<evidence type="ECO:0000256" key="9">
    <source>
        <dbReference type="ARBA" id="ARBA00023065"/>
    </source>
</evidence>
<evidence type="ECO:0000256" key="1">
    <source>
        <dbReference type="ARBA" id="ARBA00004141"/>
    </source>
</evidence>
<feature type="binding site" evidence="15">
    <location>
        <position position="437"/>
    </location>
    <ligand>
        <name>Na(+)</name>
        <dbReference type="ChEBI" id="CHEBI:29101"/>
        <label>1</label>
    </ligand>
</feature>
<feature type="transmembrane region" description="Helical" evidence="18">
    <location>
        <begin position="494"/>
        <end position="518"/>
    </location>
</feature>
<evidence type="ECO:0000256" key="12">
    <source>
        <dbReference type="ARBA" id="ARBA00023201"/>
    </source>
</evidence>
<keyword evidence="12" id="KW-0739">Sodium transport</keyword>
<dbReference type="Pfam" id="PF00209">
    <property type="entry name" value="SNF"/>
    <property type="match status" value="1"/>
</dbReference>
<evidence type="ECO:0000313" key="20">
    <source>
        <dbReference type="Proteomes" id="UP001627154"/>
    </source>
</evidence>
<feature type="binding site" evidence="15">
    <location>
        <position position="102"/>
    </location>
    <ligand>
        <name>Na(+)</name>
        <dbReference type="ChEBI" id="CHEBI:29101"/>
        <label>1</label>
    </ligand>
</feature>
<feature type="transmembrane region" description="Helical" evidence="18">
    <location>
        <begin position="328"/>
        <end position="350"/>
    </location>
</feature>
<keyword evidence="10 18" id="KW-0472">Membrane</keyword>
<organism evidence="19 20">
    <name type="scientific">Trichogramma kaykai</name>
    <dbReference type="NCBI Taxonomy" id="54128"/>
    <lineage>
        <taxon>Eukaryota</taxon>
        <taxon>Metazoa</taxon>
        <taxon>Ecdysozoa</taxon>
        <taxon>Arthropoda</taxon>
        <taxon>Hexapoda</taxon>
        <taxon>Insecta</taxon>
        <taxon>Pterygota</taxon>
        <taxon>Neoptera</taxon>
        <taxon>Endopterygota</taxon>
        <taxon>Hymenoptera</taxon>
        <taxon>Apocrita</taxon>
        <taxon>Proctotrupomorpha</taxon>
        <taxon>Chalcidoidea</taxon>
        <taxon>Trichogrammatidae</taxon>
        <taxon>Trichogramma</taxon>
    </lineage>
</organism>
<comment type="caution">
    <text evidence="19">The sequence shown here is derived from an EMBL/GenBank/DDBJ whole genome shotgun (WGS) entry which is preliminary data.</text>
</comment>
<keyword evidence="6" id="KW-0029">Amino-acid transport</keyword>
<protein>
    <recommendedName>
        <fullName evidence="14">Sodium-dependent nutrient amino acid transporter 1</fullName>
    </recommendedName>
</protein>
<dbReference type="PRINTS" id="PR00176">
    <property type="entry name" value="NANEUSMPORT"/>
</dbReference>
<feature type="transmembrane region" description="Helical" evidence="18">
    <location>
        <begin position="573"/>
        <end position="595"/>
    </location>
</feature>
<evidence type="ECO:0000256" key="4">
    <source>
        <dbReference type="ARBA" id="ARBA00022692"/>
    </source>
</evidence>
<evidence type="ECO:0000256" key="10">
    <source>
        <dbReference type="ARBA" id="ARBA00023136"/>
    </source>
</evidence>
<keyword evidence="4 18" id="KW-0812">Transmembrane</keyword>
<feature type="transmembrane region" description="Helical" evidence="18">
    <location>
        <begin position="157"/>
        <end position="188"/>
    </location>
</feature>
<evidence type="ECO:0000256" key="15">
    <source>
        <dbReference type="PIRSR" id="PIRSR600175-1"/>
    </source>
</evidence>
<feature type="transmembrane region" description="Helical" evidence="18">
    <location>
        <begin position="465"/>
        <end position="482"/>
    </location>
</feature>
<name>A0ABD2WQL4_9HYME</name>
<dbReference type="CDD" id="cd10324">
    <property type="entry name" value="SLC6sbd"/>
    <property type="match status" value="1"/>
</dbReference>
<feature type="transmembrane region" description="Helical" evidence="18">
    <location>
        <begin position="425"/>
        <end position="453"/>
    </location>
</feature>
<dbReference type="GO" id="GO:0015293">
    <property type="term" value="F:symporter activity"/>
    <property type="evidence" value="ECO:0007669"/>
    <property type="project" value="UniProtKB-KW"/>
</dbReference>
<dbReference type="InterPro" id="IPR000175">
    <property type="entry name" value="Na/ntran_symport"/>
</dbReference>
<comment type="function">
    <text evidence="13">Unusual broad substrate spectrum amino acid:sodium cotransporter that promotes absorption of the D isomers of essential amino acids. Neutral amino acids are the preferred substrates, especially methionine and phenylalanine.</text>
</comment>
<evidence type="ECO:0000256" key="11">
    <source>
        <dbReference type="ARBA" id="ARBA00023180"/>
    </source>
</evidence>
<dbReference type="PROSITE" id="PS00754">
    <property type="entry name" value="NA_NEUROTRAN_SYMP_2"/>
    <property type="match status" value="1"/>
</dbReference>
<comment type="subcellular location">
    <subcellularLocation>
        <location evidence="1">Membrane</location>
        <topology evidence="1">Multi-pass membrane protein</topology>
    </subcellularLocation>
</comment>
<evidence type="ECO:0000256" key="3">
    <source>
        <dbReference type="ARBA" id="ARBA00022448"/>
    </source>
</evidence>
<proteinExistence type="inferred from homology"/>
<keyword evidence="3" id="KW-0813">Transport</keyword>
<feature type="transmembrane region" description="Helical" evidence="18">
    <location>
        <begin position="284"/>
        <end position="308"/>
    </location>
</feature>
<evidence type="ECO:0000256" key="18">
    <source>
        <dbReference type="SAM" id="Phobius"/>
    </source>
</evidence>
<feature type="transmembrane region" description="Helical" evidence="18">
    <location>
        <begin position="118"/>
        <end position="136"/>
    </location>
</feature>
<dbReference type="Proteomes" id="UP001627154">
    <property type="component" value="Unassembled WGS sequence"/>
</dbReference>
<keyword evidence="9" id="KW-0406">Ion transport</keyword>
<dbReference type="GO" id="GO:0016020">
    <property type="term" value="C:membrane"/>
    <property type="evidence" value="ECO:0007669"/>
    <property type="project" value="UniProtKB-SubCell"/>
</dbReference>
<evidence type="ECO:0000256" key="17">
    <source>
        <dbReference type="SAM" id="MobiDB-lite"/>
    </source>
</evidence>
<feature type="compositionally biased region" description="Low complexity" evidence="17">
    <location>
        <begin position="46"/>
        <end position="56"/>
    </location>
</feature>
<evidence type="ECO:0000256" key="7">
    <source>
        <dbReference type="ARBA" id="ARBA00022989"/>
    </source>
</evidence>
<dbReference type="SUPFAM" id="SSF161070">
    <property type="entry name" value="SNF-like"/>
    <property type="match status" value="1"/>
</dbReference>
<keyword evidence="16" id="KW-1015">Disulfide bond</keyword>
<dbReference type="GO" id="GO:0006814">
    <property type="term" value="P:sodium ion transport"/>
    <property type="evidence" value="ECO:0007669"/>
    <property type="project" value="UniProtKB-KW"/>
</dbReference>